<dbReference type="AlphaFoldDB" id="A0AAV0R950"/>
<dbReference type="Proteomes" id="UP001154282">
    <property type="component" value="Unassembled WGS sequence"/>
</dbReference>
<dbReference type="PANTHER" id="PTHR34196:SF4">
    <property type="entry name" value="OS06G0208200 PROTEIN"/>
    <property type="match status" value="1"/>
</dbReference>
<organism evidence="2 3">
    <name type="scientific">Linum tenue</name>
    <dbReference type="NCBI Taxonomy" id="586396"/>
    <lineage>
        <taxon>Eukaryota</taxon>
        <taxon>Viridiplantae</taxon>
        <taxon>Streptophyta</taxon>
        <taxon>Embryophyta</taxon>
        <taxon>Tracheophyta</taxon>
        <taxon>Spermatophyta</taxon>
        <taxon>Magnoliopsida</taxon>
        <taxon>eudicotyledons</taxon>
        <taxon>Gunneridae</taxon>
        <taxon>Pentapetalae</taxon>
        <taxon>rosids</taxon>
        <taxon>fabids</taxon>
        <taxon>Malpighiales</taxon>
        <taxon>Linaceae</taxon>
        <taxon>Linum</taxon>
    </lineage>
</organism>
<feature type="compositionally biased region" description="Acidic residues" evidence="1">
    <location>
        <begin position="61"/>
        <end position="73"/>
    </location>
</feature>
<comment type="caution">
    <text evidence="2">The sequence shown here is derived from an EMBL/GenBank/DDBJ whole genome shotgun (WGS) entry which is preliminary data.</text>
</comment>
<proteinExistence type="predicted"/>
<accession>A0AAV0R950</accession>
<sequence length="205" mass="23360">HASPHLFIPLLPAFLSHNLFHLLEEPSPSFPPLSQDYWEFTSVSAMSSLGRRQVEGSNGGLEEEEEEEEEEVWPVEHPMEPMDEDRPVICPIPTSSLLPQEGRSRDQNKKVESWRKRAGNPVAMVAMPIMINNDMDRFEVAEANQSIGVVRKRHHSHINQKVYQVDYLRNHHSAGEDGLRRMATSPLPSNNNVANTIFHMLQRAP</sequence>
<dbReference type="EMBL" id="CAMGYJ010000010">
    <property type="protein sequence ID" value="CAI0553074.1"/>
    <property type="molecule type" value="Genomic_DNA"/>
</dbReference>
<evidence type="ECO:0000313" key="3">
    <source>
        <dbReference type="Proteomes" id="UP001154282"/>
    </source>
</evidence>
<feature type="non-terminal residue" evidence="2">
    <location>
        <position position="1"/>
    </location>
</feature>
<dbReference type="PANTHER" id="PTHR34196">
    <property type="entry name" value="OS02G0697700 PROTEIN"/>
    <property type="match status" value="1"/>
</dbReference>
<name>A0AAV0R950_9ROSI</name>
<evidence type="ECO:0000313" key="2">
    <source>
        <dbReference type="EMBL" id="CAI0553074.1"/>
    </source>
</evidence>
<feature type="compositionally biased region" description="Basic and acidic residues" evidence="1">
    <location>
        <begin position="102"/>
        <end position="114"/>
    </location>
</feature>
<reference evidence="2" key="1">
    <citation type="submission" date="2022-08" db="EMBL/GenBank/DDBJ databases">
        <authorList>
            <person name="Gutierrez-Valencia J."/>
        </authorList>
    </citation>
    <scope>NUCLEOTIDE SEQUENCE</scope>
</reference>
<protein>
    <submittedName>
        <fullName evidence="2">Uncharacterized protein</fullName>
    </submittedName>
</protein>
<keyword evidence="3" id="KW-1185">Reference proteome</keyword>
<feature type="region of interest" description="Disordered" evidence="1">
    <location>
        <begin position="94"/>
        <end position="114"/>
    </location>
</feature>
<gene>
    <name evidence="2" type="ORF">LITE_LOCUS46712</name>
</gene>
<evidence type="ECO:0000256" key="1">
    <source>
        <dbReference type="SAM" id="MobiDB-lite"/>
    </source>
</evidence>
<feature type="region of interest" description="Disordered" evidence="1">
    <location>
        <begin position="51"/>
        <end position="74"/>
    </location>
</feature>